<dbReference type="AlphaFoldDB" id="J3NWD3"/>
<reference evidence="3" key="4">
    <citation type="journal article" date="2015" name="G3 (Bethesda)">
        <title>Genome sequences of three phytopathogenic species of the Magnaporthaceae family of fungi.</title>
        <authorList>
            <person name="Okagaki L.H."/>
            <person name="Nunes C.C."/>
            <person name="Sailsbery J."/>
            <person name="Clay B."/>
            <person name="Brown D."/>
            <person name="John T."/>
            <person name="Oh Y."/>
            <person name="Young N."/>
            <person name="Fitzgerald M."/>
            <person name="Haas B.J."/>
            <person name="Zeng Q."/>
            <person name="Young S."/>
            <person name="Adiconis X."/>
            <person name="Fan L."/>
            <person name="Levin J.Z."/>
            <person name="Mitchell T.K."/>
            <person name="Okubara P.A."/>
            <person name="Farman M.L."/>
            <person name="Kohn L.M."/>
            <person name="Birren B."/>
            <person name="Ma L.-J."/>
            <person name="Dean R.A."/>
        </authorList>
    </citation>
    <scope>NUCLEOTIDE SEQUENCE</scope>
    <source>
        <strain evidence="3">R3-111a-1</strain>
    </source>
</reference>
<evidence type="ECO:0000256" key="1">
    <source>
        <dbReference type="SAM" id="MobiDB-lite"/>
    </source>
</evidence>
<protein>
    <submittedName>
        <fullName evidence="2 3">Uncharacterized protein</fullName>
    </submittedName>
</protein>
<evidence type="ECO:0000313" key="4">
    <source>
        <dbReference type="Proteomes" id="UP000006039"/>
    </source>
</evidence>
<dbReference type="GeneID" id="20346055"/>
<dbReference type="Proteomes" id="UP000006039">
    <property type="component" value="Unassembled WGS sequence"/>
</dbReference>
<evidence type="ECO:0000313" key="3">
    <source>
        <dbReference type="EnsemblFungi" id="EJT75665"/>
    </source>
</evidence>
<dbReference type="HOGENOM" id="CLU_2469210_0_0_1"/>
<feature type="region of interest" description="Disordered" evidence="1">
    <location>
        <begin position="1"/>
        <end position="22"/>
    </location>
</feature>
<proteinExistence type="predicted"/>
<accession>J3NWD3</accession>
<reference evidence="4" key="1">
    <citation type="submission" date="2010-07" db="EMBL/GenBank/DDBJ databases">
        <title>The genome sequence of Gaeumannomyces graminis var. tritici strain R3-111a-1.</title>
        <authorList>
            <consortium name="The Broad Institute Genome Sequencing Platform"/>
            <person name="Ma L.-J."/>
            <person name="Dead R."/>
            <person name="Young S."/>
            <person name="Zeng Q."/>
            <person name="Koehrsen M."/>
            <person name="Alvarado L."/>
            <person name="Berlin A."/>
            <person name="Chapman S.B."/>
            <person name="Chen Z."/>
            <person name="Freedman E."/>
            <person name="Gellesch M."/>
            <person name="Goldberg J."/>
            <person name="Griggs A."/>
            <person name="Gujja S."/>
            <person name="Heilman E.R."/>
            <person name="Heiman D."/>
            <person name="Hepburn T."/>
            <person name="Howarth C."/>
            <person name="Jen D."/>
            <person name="Larson L."/>
            <person name="Mehta T."/>
            <person name="Neiman D."/>
            <person name="Pearson M."/>
            <person name="Roberts A."/>
            <person name="Saif S."/>
            <person name="Shea T."/>
            <person name="Shenoy N."/>
            <person name="Sisk P."/>
            <person name="Stolte C."/>
            <person name="Sykes S."/>
            <person name="Walk T."/>
            <person name="White J."/>
            <person name="Yandava C."/>
            <person name="Haas B."/>
            <person name="Nusbaum C."/>
            <person name="Birren B."/>
        </authorList>
    </citation>
    <scope>NUCLEOTIDE SEQUENCE [LARGE SCALE GENOMIC DNA]</scope>
    <source>
        <strain evidence="4">R3-111a-1</strain>
    </source>
</reference>
<keyword evidence="4" id="KW-1185">Reference proteome</keyword>
<reference evidence="2" key="2">
    <citation type="submission" date="2010-07" db="EMBL/GenBank/DDBJ databases">
        <authorList>
            <consortium name="The Broad Institute Genome Sequencing Platform"/>
            <consortium name="Broad Institute Genome Sequencing Center for Infectious Disease"/>
            <person name="Ma L.-J."/>
            <person name="Dead R."/>
            <person name="Young S."/>
            <person name="Zeng Q."/>
            <person name="Koehrsen M."/>
            <person name="Alvarado L."/>
            <person name="Berlin A."/>
            <person name="Chapman S.B."/>
            <person name="Chen Z."/>
            <person name="Freedman E."/>
            <person name="Gellesch M."/>
            <person name="Goldberg J."/>
            <person name="Griggs A."/>
            <person name="Gujja S."/>
            <person name="Heilman E.R."/>
            <person name="Heiman D."/>
            <person name="Hepburn T."/>
            <person name="Howarth C."/>
            <person name="Jen D."/>
            <person name="Larson L."/>
            <person name="Mehta T."/>
            <person name="Neiman D."/>
            <person name="Pearson M."/>
            <person name="Roberts A."/>
            <person name="Saif S."/>
            <person name="Shea T."/>
            <person name="Shenoy N."/>
            <person name="Sisk P."/>
            <person name="Stolte C."/>
            <person name="Sykes S."/>
            <person name="Walk T."/>
            <person name="White J."/>
            <person name="Yandava C."/>
            <person name="Haas B."/>
            <person name="Nusbaum C."/>
            <person name="Birren B."/>
        </authorList>
    </citation>
    <scope>NUCLEOTIDE SEQUENCE</scope>
    <source>
        <strain evidence="2">R3-111a-1</strain>
    </source>
</reference>
<gene>
    <name evidence="3" type="primary">20346055</name>
    <name evidence="2" type="ORF">GGTG_05597</name>
</gene>
<sequence>MSIPSGSIGVESRRKGSKRVCPMSTRRAGRGLWVGTGYEVLNVTLWEGGLARVQVPGIRNVGAVDQPGGGFWQMEVRVAIHRFGGQGG</sequence>
<organism evidence="2">
    <name type="scientific">Gaeumannomyces tritici (strain R3-111a-1)</name>
    <name type="common">Wheat and barley take-all root rot fungus</name>
    <name type="synonym">Gaeumannomyces graminis var. tritici</name>
    <dbReference type="NCBI Taxonomy" id="644352"/>
    <lineage>
        <taxon>Eukaryota</taxon>
        <taxon>Fungi</taxon>
        <taxon>Dikarya</taxon>
        <taxon>Ascomycota</taxon>
        <taxon>Pezizomycotina</taxon>
        <taxon>Sordariomycetes</taxon>
        <taxon>Sordariomycetidae</taxon>
        <taxon>Magnaporthales</taxon>
        <taxon>Magnaporthaceae</taxon>
        <taxon>Gaeumannomyces</taxon>
    </lineage>
</organism>
<dbReference type="VEuPathDB" id="FungiDB:GGTG_05597"/>
<reference evidence="2" key="3">
    <citation type="submission" date="2010-09" db="EMBL/GenBank/DDBJ databases">
        <title>Annotation of Gaeumannomyces graminis var. tritici R3-111a-1.</title>
        <authorList>
            <consortium name="The Broad Institute Genome Sequencing Platform"/>
            <person name="Ma L.-J."/>
            <person name="Dead R."/>
            <person name="Young S.K."/>
            <person name="Zeng Q."/>
            <person name="Gargeya S."/>
            <person name="Fitzgerald M."/>
            <person name="Haas B."/>
            <person name="Abouelleil A."/>
            <person name="Alvarado L."/>
            <person name="Arachchi H.M."/>
            <person name="Berlin A."/>
            <person name="Brown A."/>
            <person name="Chapman S.B."/>
            <person name="Chen Z."/>
            <person name="Dunbar C."/>
            <person name="Freedman E."/>
            <person name="Gearin G."/>
            <person name="Gellesch M."/>
            <person name="Goldberg J."/>
            <person name="Griggs A."/>
            <person name="Gujja S."/>
            <person name="Heiman D."/>
            <person name="Howarth C."/>
            <person name="Larson L."/>
            <person name="Lui A."/>
            <person name="MacDonald P.J.P."/>
            <person name="Mehta T."/>
            <person name="Montmayeur A."/>
            <person name="Murphy C."/>
            <person name="Neiman D."/>
            <person name="Pearson M."/>
            <person name="Priest M."/>
            <person name="Roberts A."/>
            <person name="Saif S."/>
            <person name="Shea T."/>
            <person name="Shenoy N."/>
            <person name="Sisk P."/>
            <person name="Stolte C."/>
            <person name="Sykes S."/>
            <person name="Yandava C."/>
            <person name="Wortman J."/>
            <person name="Nusbaum C."/>
            <person name="Birren B."/>
        </authorList>
    </citation>
    <scope>NUCLEOTIDE SEQUENCE</scope>
    <source>
        <strain evidence="2">R3-111a-1</strain>
    </source>
</reference>
<reference evidence="3" key="5">
    <citation type="submission" date="2018-04" db="UniProtKB">
        <authorList>
            <consortium name="EnsemblFungi"/>
        </authorList>
    </citation>
    <scope>IDENTIFICATION</scope>
    <source>
        <strain evidence="3">R3-111a-1</strain>
    </source>
</reference>
<evidence type="ECO:0000313" key="2">
    <source>
        <dbReference type="EMBL" id="EJT75665.1"/>
    </source>
</evidence>
<dbReference type="RefSeq" id="XP_009221665.1">
    <property type="nucleotide sequence ID" value="XM_009223401.1"/>
</dbReference>
<name>J3NWD3_GAET3</name>
<dbReference type="EMBL" id="GL385397">
    <property type="protein sequence ID" value="EJT75665.1"/>
    <property type="molecule type" value="Genomic_DNA"/>
</dbReference>
<dbReference type="EnsemblFungi" id="EJT75665">
    <property type="protein sequence ID" value="EJT75665"/>
    <property type="gene ID" value="GGTG_05597"/>
</dbReference>